<accession>A0AAV5SDN9</accession>
<sequence>MSEAALPIEIWQKIFGFCDDVSVKTIDENFPYLLDSKNPVWKKECWRMRKTLSIPDVIFTSEVVAKVNFLQILIQRSFMGNLISSSKMFTENIIALHNSPTRVSYQTHDISNQGVITFRFPLEKLGFSDELLDGSFLFCCDYNIYSQLDRFVHLEMKTLIRSIDDGYFYGDEKEDFVDSQTSLHRLRPFYHTTFTTIYSSTAHAKNPVEDQELYIRMQIPYGVTITDIRLI</sequence>
<keyword evidence="2" id="KW-1185">Reference proteome</keyword>
<comment type="caution">
    <text evidence="1">The sequence shown here is derived from an EMBL/GenBank/DDBJ whole genome shotgun (WGS) entry which is preliminary data.</text>
</comment>
<proteinExistence type="predicted"/>
<dbReference type="Proteomes" id="UP001432027">
    <property type="component" value="Unassembled WGS sequence"/>
</dbReference>
<evidence type="ECO:0008006" key="3">
    <source>
        <dbReference type="Google" id="ProtNLM"/>
    </source>
</evidence>
<evidence type="ECO:0000313" key="2">
    <source>
        <dbReference type="Proteomes" id="UP001432027"/>
    </source>
</evidence>
<evidence type="ECO:0000313" key="1">
    <source>
        <dbReference type="EMBL" id="GMS80318.1"/>
    </source>
</evidence>
<name>A0AAV5SDN9_9BILA</name>
<dbReference type="AlphaFoldDB" id="A0AAV5SDN9"/>
<organism evidence="1 2">
    <name type="scientific">Pristionchus entomophagus</name>
    <dbReference type="NCBI Taxonomy" id="358040"/>
    <lineage>
        <taxon>Eukaryota</taxon>
        <taxon>Metazoa</taxon>
        <taxon>Ecdysozoa</taxon>
        <taxon>Nematoda</taxon>
        <taxon>Chromadorea</taxon>
        <taxon>Rhabditida</taxon>
        <taxon>Rhabditina</taxon>
        <taxon>Diplogasteromorpha</taxon>
        <taxon>Diplogasteroidea</taxon>
        <taxon>Neodiplogasteridae</taxon>
        <taxon>Pristionchus</taxon>
    </lineage>
</organism>
<dbReference type="EMBL" id="BTSX01000001">
    <property type="protein sequence ID" value="GMS80318.1"/>
    <property type="molecule type" value="Genomic_DNA"/>
</dbReference>
<reference evidence="1" key="1">
    <citation type="submission" date="2023-10" db="EMBL/GenBank/DDBJ databases">
        <title>Genome assembly of Pristionchus species.</title>
        <authorList>
            <person name="Yoshida K."/>
            <person name="Sommer R.J."/>
        </authorList>
    </citation>
    <scope>NUCLEOTIDE SEQUENCE</scope>
    <source>
        <strain evidence="1">RS0144</strain>
    </source>
</reference>
<gene>
    <name evidence="1" type="ORF">PENTCL1PPCAC_2493</name>
</gene>
<protein>
    <recommendedName>
        <fullName evidence="3">F-box domain-containing protein</fullName>
    </recommendedName>
</protein>